<keyword evidence="1" id="KW-0732">Signal</keyword>
<gene>
    <name evidence="3" type="ORF">SI8410_05006395</name>
</gene>
<dbReference type="PANTHER" id="PTHR33734:SF35">
    <property type="entry name" value="LYSM DOMAIN-CONTAINING GPI-ANCHORED PROTEIN 1"/>
    <property type="match status" value="1"/>
</dbReference>
<dbReference type="SMART" id="SM00257">
    <property type="entry name" value="LysM"/>
    <property type="match status" value="1"/>
</dbReference>
<dbReference type="InterPro" id="IPR036779">
    <property type="entry name" value="LysM_dom_sf"/>
</dbReference>
<feature type="domain" description="LysM" evidence="2">
    <location>
        <begin position="172"/>
        <end position="215"/>
    </location>
</feature>
<dbReference type="SUPFAM" id="SSF54106">
    <property type="entry name" value="LysM domain"/>
    <property type="match status" value="1"/>
</dbReference>
<dbReference type="PANTHER" id="PTHR33734">
    <property type="entry name" value="LYSM DOMAIN-CONTAINING GPI-ANCHORED PROTEIN 2"/>
    <property type="match status" value="1"/>
</dbReference>
<dbReference type="Proteomes" id="UP000663760">
    <property type="component" value="Chromosome 5"/>
</dbReference>
<dbReference type="AlphaFoldDB" id="A0A7I8KE14"/>
<evidence type="ECO:0000256" key="1">
    <source>
        <dbReference type="SAM" id="SignalP"/>
    </source>
</evidence>
<reference evidence="3" key="1">
    <citation type="submission" date="2020-02" db="EMBL/GenBank/DDBJ databases">
        <authorList>
            <person name="Scholz U."/>
            <person name="Mascher M."/>
            <person name="Fiebig A."/>
        </authorList>
    </citation>
    <scope>NUCLEOTIDE SEQUENCE</scope>
</reference>
<keyword evidence="4" id="KW-1185">Reference proteome</keyword>
<organism evidence="3 4">
    <name type="scientific">Spirodela intermedia</name>
    <name type="common">Intermediate duckweed</name>
    <dbReference type="NCBI Taxonomy" id="51605"/>
    <lineage>
        <taxon>Eukaryota</taxon>
        <taxon>Viridiplantae</taxon>
        <taxon>Streptophyta</taxon>
        <taxon>Embryophyta</taxon>
        <taxon>Tracheophyta</taxon>
        <taxon>Spermatophyta</taxon>
        <taxon>Magnoliopsida</taxon>
        <taxon>Liliopsida</taxon>
        <taxon>Araceae</taxon>
        <taxon>Lemnoideae</taxon>
        <taxon>Spirodela</taxon>
    </lineage>
</organism>
<feature type="signal peptide" evidence="1">
    <location>
        <begin position="1"/>
        <end position="23"/>
    </location>
</feature>
<protein>
    <recommendedName>
        <fullName evidence="2">LysM domain-containing protein</fullName>
    </recommendedName>
</protein>
<dbReference type="EMBL" id="LR746268">
    <property type="protein sequence ID" value="CAA7395732.1"/>
    <property type="molecule type" value="Genomic_DNA"/>
</dbReference>
<evidence type="ECO:0000259" key="2">
    <source>
        <dbReference type="PROSITE" id="PS51782"/>
    </source>
</evidence>
<sequence length="404" mass="40323">MTPMSSLLYFLFLLLLTPPPVAGKSIIEPCSSSDACNALVGYSLYADLKVSEVAALFQVDPLSLLAANAGDLSAPGAADFILPAGTLLRVPVVCACSGGIRRSVSVHYLTRPADTIAAVAGEVYGGLVSGDQIREANGISGGGEVDAGWNLAVPLPCTCFNNSDDLLPAIYLSYVVRAGDTAAQIAAAHSTTVTDILNANAMGSPSVNPGDILAIPLPACASAFPRYAADYGLIAANGSFAITAGHCVQCSCGPADLQLYCAPAALAVSCASMQCANSDLMLGSSTARPAGGGCSVTSCSYGGFVNGSIATVLSTSLQPKCPGPRELPALSLPPATLARRPSLSPSPAPAAAGAVPAGGGFPGLSPAEGPAGSFAGNGAGAVTGGWRWFAGVVLLRLVLELLLP</sequence>
<proteinExistence type="predicted"/>
<accession>A0A7I8KE14</accession>
<evidence type="ECO:0000313" key="3">
    <source>
        <dbReference type="EMBL" id="CAA7395732.1"/>
    </source>
</evidence>
<feature type="chain" id="PRO_5029608010" description="LysM domain-containing protein" evidence="1">
    <location>
        <begin position="24"/>
        <end position="404"/>
    </location>
</feature>
<dbReference type="OrthoDB" id="2107166at2759"/>
<dbReference type="CDD" id="cd00118">
    <property type="entry name" value="LysM"/>
    <property type="match status" value="1"/>
</dbReference>
<dbReference type="Pfam" id="PF01476">
    <property type="entry name" value="LysM"/>
    <property type="match status" value="1"/>
</dbReference>
<evidence type="ECO:0000313" key="4">
    <source>
        <dbReference type="Proteomes" id="UP000663760"/>
    </source>
</evidence>
<dbReference type="PROSITE" id="PS51782">
    <property type="entry name" value="LYSM"/>
    <property type="match status" value="1"/>
</dbReference>
<dbReference type="Gene3D" id="3.10.350.10">
    <property type="entry name" value="LysM domain"/>
    <property type="match status" value="1"/>
</dbReference>
<dbReference type="InterPro" id="IPR018392">
    <property type="entry name" value="LysM"/>
</dbReference>
<name>A0A7I8KE14_SPIIN</name>